<dbReference type="GO" id="GO:0009631">
    <property type="term" value="P:cold acclimation"/>
    <property type="evidence" value="ECO:0007669"/>
    <property type="project" value="TreeGrafter"/>
</dbReference>
<accession>A0A445MD22</accession>
<dbReference type="GO" id="GO:0009737">
    <property type="term" value="P:response to abscisic acid"/>
    <property type="evidence" value="ECO:0007669"/>
    <property type="project" value="TreeGrafter"/>
</dbReference>
<evidence type="ECO:0008006" key="4">
    <source>
        <dbReference type="Google" id="ProtNLM"/>
    </source>
</evidence>
<comment type="similarity">
    <text evidence="1">Belongs to the plant dehydrin family.</text>
</comment>
<dbReference type="PANTHER" id="PTHR33346">
    <property type="entry name" value="DEHYDRIN XERO 2-RELATED"/>
    <property type="match status" value="1"/>
</dbReference>
<evidence type="ECO:0000256" key="1">
    <source>
        <dbReference type="RuleBase" id="RU003995"/>
    </source>
</evidence>
<feature type="compositionally biased region" description="Basic and acidic residues" evidence="2">
    <location>
        <begin position="215"/>
        <end position="225"/>
    </location>
</feature>
<proteinExistence type="inferred from homology"/>
<feature type="compositionally biased region" description="Low complexity" evidence="2">
    <location>
        <begin position="19"/>
        <end position="29"/>
    </location>
</feature>
<dbReference type="InterPro" id="IPR030513">
    <property type="entry name" value="Dehydrin_CS"/>
</dbReference>
<dbReference type="Proteomes" id="UP000290560">
    <property type="component" value="Unassembled WGS sequence"/>
</dbReference>
<dbReference type="EMBL" id="KV875635">
    <property type="protein sequence ID" value="RZR72141.1"/>
    <property type="molecule type" value="Genomic_DNA"/>
</dbReference>
<feature type="compositionally biased region" description="Basic and acidic residues" evidence="2">
    <location>
        <begin position="268"/>
        <end position="282"/>
    </location>
</feature>
<dbReference type="AlphaFoldDB" id="A0A445MD22"/>
<feature type="compositionally biased region" description="Basic and acidic residues" evidence="2">
    <location>
        <begin position="295"/>
        <end position="309"/>
    </location>
</feature>
<name>A0A445MD22_ENSVE</name>
<dbReference type="GO" id="GO:0005829">
    <property type="term" value="C:cytosol"/>
    <property type="evidence" value="ECO:0007669"/>
    <property type="project" value="TreeGrafter"/>
</dbReference>
<sequence>MTRLTNTRCHVRTGRRVSTDLSSSSTDGGEATCGSQRPPATRPRSAGCLCPFLRNPKEFFTRFLRRVGSLYTMAEEHNKAVESGEKVAVQDRGLFDFTGKKKDEERKECHEEEEEEEEVLVTGMEKVQIEEGEMAEEEKKKMGLLEKLHRSHSSSSNSLFFIVRVQSSDDEEEAEGENKEKKKKKKKGLKEKIKEKLGCEEEAQKPEVEEGTAEVVEKMQEETVKVEATPPEQEKGLLEKIKEKLPGHKKPADEAPAPPSPGAACAGHGEEHEGDEVKEKKGILGRIMEKLPGFHKTEEKEGEKKSPSK</sequence>
<organism evidence="3">
    <name type="scientific">Ensete ventricosum</name>
    <name type="common">Abyssinian banana</name>
    <name type="synonym">Musa ensete</name>
    <dbReference type="NCBI Taxonomy" id="4639"/>
    <lineage>
        <taxon>Eukaryota</taxon>
        <taxon>Viridiplantae</taxon>
        <taxon>Streptophyta</taxon>
        <taxon>Embryophyta</taxon>
        <taxon>Tracheophyta</taxon>
        <taxon>Spermatophyta</taxon>
        <taxon>Magnoliopsida</taxon>
        <taxon>Liliopsida</taxon>
        <taxon>Zingiberales</taxon>
        <taxon>Musaceae</taxon>
        <taxon>Ensete</taxon>
    </lineage>
</organism>
<gene>
    <name evidence="3" type="ORF">BHM03_00010748</name>
</gene>
<dbReference type="Pfam" id="PF00257">
    <property type="entry name" value="Dehydrin"/>
    <property type="match status" value="1"/>
</dbReference>
<feature type="region of interest" description="Disordered" evidence="2">
    <location>
        <begin position="167"/>
        <end position="309"/>
    </location>
</feature>
<dbReference type="PANTHER" id="PTHR33346:SF2">
    <property type="entry name" value="DEHYDRIN ERD14"/>
    <property type="match status" value="1"/>
</dbReference>
<dbReference type="PROSITE" id="PS00823">
    <property type="entry name" value="DEHYDRIN_2"/>
    <property type="match status" value="1"/>
</dbReference>
<dbReference type="InterPro" id="IPR000167">
    <property type="entry name" value="Dehydrin"/>
</dbReference>
<reference evidence="3" key="1">
    <citation type="journal article" date="2018" name="Data Brief">
        <title>Genome sequence data from 17 accessions of Ensete ventricosum, a staple food crop for millions in Ethiopia.</title>
        <authorList>
            <person name="Yemataw Z."/>
            <person name="Muzemil S."/>
            <person name="Ambachew D."/>
            <person name="Tripathi L."/>
            <person name="Tesfaye K."/>
            <person name="Chala A."/>
            <person name="Farbos A."/>
            <person name="O'Neill P."/>
            <person name="Moore K."/>
            <person name="Grant M."/>
            <person name="Studholme D.J."/>
        </authorList>
    </citation>
    <scope>NUCLEOTIDE SEQUENCE [LARGE SCALE GENOMIC DNA]</scope>
    <source>
        <tissue evidence="3">Leaf</tissue>
    </source>
</reference>
<dbReference type="GO" id="GO:0016020">
    <property type="term" value="C:membrane"/>
    <property type="evidence" value="ECO:0007669"/>
    <property type="project" value="TreeGrafter"/>
</dbReference>
<dbReference type="GO" id="GO:0009414">
    <property type="term" value="P:response to water deprivation"/>
    <property type="evidence" value="ECO:0007669"/>
    <property type="project" value="TreeGrafter"/>
</dbReference>
<feature type="compositionally biased region" description="Basic and acidic residues" evidence="2">
    <location>
        <begin position="190"/>
        <end position="208"/>
    </location>
</feature>
<feature type="compositionally biased region" description="Basic and acidic residues" evidence="2">
    <location>
        <begin position="232"/>
        <end position="253"/>
    </location>
</feature>
<evidence type="ECO:0000256" key="2">
    <source>
        <dbReference type="SAM" id="MobiDB-lite"/>
    </source>
</evidence>
<feature type="region of interest" description="Disordered" evidence="2">
    <location>
        <begin position="1"/>
        <end position="43"/>
    </location>
</feature>
<evidence type="ECO:0000313" key="3">
    <source>
        <dbReference type="EMBL" id="RZR72141.1"/>
    </source>
</evidence>
<protein>
    <recommendedName>
        <fullName evidence="4">Dehydrin</fullName>
    </recommendedName>
</protein>